<dbReference type="OrthoDB" id="3046318at2759"/>
<accession>A0A6A4GPV0</accession>
<protein>
    <submittedName>
        <fullName evidence="2">Uncharacterized protein</fullName>
    </submittedName>
</protein>
<reference evidence="2" key="1">
    <citation type="journal article" date="2019" name="Environ. Microbiol.">
        <title>Fungal ecological strategies reflected in gene transcription - a case study of two litter decomposers.</title>
        <authorList>
            <person name="Barbi F."/>
            <person name="Kohler A."/>
            <person name="Barry K."/>
            <person name="Baskaran P."/>
            <person name="Daum C."/>
            <person name="Fauchery L."/>
            <person name="Ihrmark K."/>
            <person name="Kuo A."/>
            <person name="LaButti K."/>
            <person name="Lipzen A."/>
            <person name="Morin E."/>
            <person name="Grigoriev I.V."/>
            <person name="Henrissat B."/>
            <person name="Lindahl B."/>
            <person name="Martin F."/>
        </authorList>
    </citation>
    <scope>NUCLEOTIDE SEQUENCE</scope>
    <source>
        <strain evidence="2">JB14</strain>
    </source>
</reference>
<dbReference type="Proteomes" id="UP000799118">
    <property type="component" value="Unassembled WGS sequence"/>
</dbReference>
<keyword evidence="3" id="KW-1185">Reference proteome</keyword>
<gene>
    <name evidence="2" type="ORF">BT96DRAFT_491500</name>
</gene>
<keyword evidence="1" id="KW-0472">Membrane</keyword>
<proteinExistence type="predicted"/>
<feature type="transmembrane region" description="Helical" evidence="1">
    <location>
        <begin position="46"/>
        <end position="68"/>
    </location>
</feature>
<evidence type="ECO:0000313" key="2">
    <source>
        <dbReference type="EMBL" id="KAE9387257.1"/>
    </source>
</evidence>
<organism evidence="2 3">
    <name type="scientific">Gymnopus androsaceus JB14</name>
    <dbReference type="NCBI Taxonomy" id="1447944"/>
    <lineage>
        <taxon>Eukaryota</taxon>
        <taxon>Fungi</taxon>
        <taxon>Dikarya</taxon>
        <taxon>Basidiomycota</taxon>
        <taxon>Agaricomycotina</taxon>
        <taxon>Agaricomycetes</taxon>
        <taxon>Agaricomycetidae</taxon>
        <taxon>Agaricales</taxon>
        <taxon>Marasmiineae</taxon>
        <taxon>Omphalotaceae</taxon>
        <taxon>Gymnopus</taxon>
    </lineage>
</organism>
<evidence type="ECO:0000313" key="3">
    <source>
        <dbReference type="Proteomes" id="UP000799118"/>
    </source>
</evidence>
<keyword evidence="1" id="KW-0812">Transmembrane</keyword>
<evidence type="ECO:0000256" key="1">
    <source>
        <dbReference type="SAM" id="Phobius"/>
    </source>
</evidence>
<dbReference type="AlphaFoldDB" id="A0A6A4GPV0"/>
<feature type="transmembrane region" description="Helical" evidence="1">
    <location>
        <begin position="20"/>
        <end position="40"/>
    </location>
</feature>
<dbReference type="EMBL" id="ML769812">
    <property type="protein sequence ID" value="KAE9387257.1"/>
    <property type="molecule type" value="Genomic_DNA"/>
</dbReference>
<name>A0A6A4GPV0_9AGAR</name>
<sequence length="148" mass="16313">MSLLNSVQRKTVCNHRHSQVTAMIIICVGIWSLATCRPLLQLATVMRVLIFSAFSVVAIVLGLVFFFMSLSKHGPGLELVLSLPVLAFGTQRDLVQSWNAGFQACFHSIQACCRMLISLQWQSGRHGHGPRPCSNSSQESMISVNVEL</sequence>
<keyword evidence="1" id="KW-1133">Transmembrane helix</keyword>